<dbReference type="AlphaFoldDB" id="A2F8Y7"/>
<evidence type="ECO:0000256" key="9">
    <source>
        <dbReference type="SAM" id="Phobius"/>
    </source>
</evidence>
<evidence type="ECO:0000313" key="11">
    <source>
        <dbReference type="Proteomes" id="UP000001542"/>
    </source>
</evidence>
<keyword evidence="5 8" id="KW-1133">Transmembrane helix</keyword>
<dbReference type="InterPro" id="IPR006603">
    <property type="entry name" value="PQ-loop_rpt"/>
</dbReference>
<dbReference type="InterPro" id="IPR016817">
    <property type="entry name" value="MannP-dilichol_defect-1"/>
</dbReference>
<feature type="transmembrane region" description="Helical" evidence="9">
    <location>
        <begin position="49"/>
        <end position="69"/>
    </location>
</feature>
<dbReference type="Gene3D" id="1.20.1280.290">
    <property type="match status" value="2"/>
</dbReference>
<feature type="transmembrane region" description="Helical" evidence="9">
    <location>
        <begin position="134"/>
        <end position="153"/>
    </location>
</feature>
<reference evidence="10" key="2">
    <citation type="journal article" date="2007" name="Science">
        <title>Draft genome sequence of the sexually transmitted pathogen Trichomonas vaginalis.</title>
        <authorList>
            <person name="Carlton J.M."/>
            <person name="Hirt R.P."/>
            <person name="Silva J.C."/>
            <person name="Delcher A.L."/>
            <person name="Schatz M."/>
            <person name="Zhao Q."/>
            <person name="Wortman J.R."/>
            <person name="Bidwell S.L."/>
            <person name="Alsmark U.C.M."/>
            <person name="Besteiro S."/>
            <person name="Sicheritz-Ponten T."/>
            <person name="Noel C.J."/>
            <person name="Dacks J.B."/>
            <person name="Foster P.G."/>
            <person name="Simillion C."/>
            <person name="Van de Peer Y."/>
            <person name="Miranda-Saavedra D."/>
            <person name="Barton G.J."/>
            <person name="Westrop G.D."/>
            <person name="Mueller S."/>
            <person name="Dessi D."/>
            <person name="Fiori P.L."/>
            <person name="Ren Q."/>
            <person name="Paulsen I."/>
            <person name="Zhang H."/>
            <person name="Bastida-Corcuera F.D."/>
            <person name="Simoes-Barbosa A."/>
            <person name="Brown M.T."/>
            <person name="Hayes R.D."/>
            <person name="Mukherjee M."/>
            <person name="Okumura C.Y."/>
            <person name="Schneider R."/>
            <person name="Smith A.J."/>
            <person name="Vanacova S."/>
            <person name="Villalvazo M."/>
            <person name="Haas B.J."/>
            <person name="Pertea M."/>
            <person name="Feldblyum T.V."/>
            <person name="Utterback T.R."/>
            <person name="Shu C.L."/>
            <person name="Osoegawa K."/>
            <person name="de Jong P.J."/>
            <person name="Hrdy I."/>
            <person name="Horvathova L."/>
            <person name="Zubacova Z."/>
            <person name="Dolezal P."/>
            <person name="Malik S.B."/>
            <person name="Logsdon J.M. Jr."/>
            <person name="Henze K."/>
            <person name="Gupta A."/>
            <person name="Wang C.C."/>
            <person name="Dunne R.L."/>
            <person name="Upcroft J.A."/>
            <person name="Upcroft P."/>
            <person name="White O."/>
            <person name="Salzberg S.L."/>
            <person name="Tang P."/>
            <person name="Chiu C.-H."/>
            <person name="Lee Y.-S."/>
            <person name="Embley T.M."/>
            <person name="Coombs G.H."/>
            <person name="Mottram J.C."/>
            <person name="Tachezy J."/>
            <person name="Fraser-Liggett C.M."/>
            <person name="Johnson P.J."/>
        </authorList>
    </citation>
    <scope>NUCLEOTIDE SEQUENCE [LARGE SCALE GENOMIC DNA]</scope>
    <source>
        <strain evidence="10">G3</strain>
    </source>
</reference>
<dbReference type="SMR" id="A2F8Y7"/>
<dbReference type="RefSeq" id="XP_001311544.1">
    <property type="nucleotide sequence ID" value="XM_001311543.1"/>
</dbReference>
<dbReference type="eggNOG" id="KOG3211">
    <property type="taxonomic scope" value="Eukaryota"/>
</dbReference>
<dbReference type="PIRSF" id="PIRSF023381">
    <property type="entry name" value="MannP-dilichol_defect-1p"/>
    <property type="match status" value="1"/>
</dbReference>
<evidence type="ECO:0000313" key="10">
    <source>
        <dbReference type="EMBL" id="EAX98614.1"/>
    </source>
</evidence>
<keyword evidence="4" id="KW-0677">Repeat</keyword>
<dbReference type="OMA" id="WAERLFT"/>
<dbReference type="Proteomes" id="UP000001542">
    <property type="component" value="Unassembled WGS sequence"/>
</dbReference>
<feature type="transmembrane region" description="Helical" evidence="9">
    <location>
        <begin position="81"/>
        <end position="100"/>
    </location>
</feature>
<evidence type="ECO:0000256" key="7">
    <source>
        <dbReference type="ARBA" id="ARBA00038475"/>
    </source>
</evidence>
<keyword evidence="6 8" id="KW-0472">Membrane</keyword>
<feature type="transmembrane region" description="Helical" evidence="9">
    <location>
        <begin position="165"/>
        <end position="185"/>
    </location>
</feature>
<evidence type="ECO:0000256" key="1">
    <source>
        <dbReference type="ARBA" id="ARBA00004141"/>
    </source>
</evidence>
<dbReference type="InParanoid" id="A2F8Y7"/>
<dbReference type="OrthoDB" id="271506at2759"/>
<comment type="subcellular location">
    <subcellularLocation>
        <location evidence="1 8">Membrane</location>
        <topology evidence="1 8">Multi-pass membrane protein</topology>
    </subcellularLocation>
</comment>
<evidence type="ECO:0000256" key="8">
    <source>
        <dbReference type="PIRNR" id="PIRNR023381"/>
    </source>
</evidence>
<evidence type="ECO:0000256" key="5">
    <source>
        <dbReference type="ARBA" id="ARBA00022989"/>
    </source>
</evidence>
<evidence type="ECO:0000256" key="2">
    <source>
        <dbReference type="ARBA" id="ARBA00022448"/>
    </source>
</evidence>
<reference evidence="10" key="1">
    <citation type="submission" date="2006-10" db="EMBL/GenBank/DDBJ databases">
        <authorList>
            <person name="Amadeo P."/>
            <person name="Zhao Q."/>
            <person name="Wortman J."/>
            <person name="Fraser-Liggett C."/>
            <person name="Carlton J."/>
        </authorList>
    </citation>
    <scope>NUCLEOTIDE SEQUENCE</scope>
    <source>
        <strain evidence="10">G3</strain>
    </source>
</reference>
<evidence type="ECO:0000256" key="6">
    <source>
        <dbReference type="ARBA" id="ARBA00023136"/>
    </source>
</evidence>
<sequence length="194" mass="22258">MFSAILKLPQLIQILYNRSGKGLSESSLFMEITANVLALCYHRQKGFPFATYGETLLIMTQNILIGYFVTHFSERYNPMTWNGFMILTFSLIFGVEHGVVSNTVMNTLWMICLPLSIAYKIPQIWYTYKAKCKGELSTLSCFLTLMGSCGRVFTTIREVKDWSVLLMYLLNVLLNGTIWIQCLILPKKADYKKT</sequence>
<dbReference type="GO" id="GO:0016020">
    <property type="term" value="C:membrane"/>
    <property type="evidence" value="ECO:0007669"/>
    <property type="project" value="UniProtKB-SubCell"/>
</dbReference>
<dbReference type="EMBL" id="DS113668">
    <property type="protein sequence ID" value="EAX98614.1"/>
    <property type="molecule type" value="Genomic_DNA"/>
</dbReference>
<dbReference type="PANTHER" id="PTHR12226:SF2">
    <property type="entry name" value="MANNOSE-P-DOLICHOL UTILIZATION DEFECT 1 PROTEIN"/>
    <property type="match status" value="1"/>
</dbReference>
<accession>A2F8Y7</accession>
<keyword evidence="3 8" id="KW-0812">Transmembrane</keyword>
<keyword evidence="2" id="KW-0813">Transport</keyword>
<protein>
    <recommendedName>
        <fullName evidence="8">Mannose-P-dolichol utilization defect 1 protein homolog</fullName>
    </recommendedName>
</protein>
<gene>
    <name evidence="10" type="ORF">TVAG_339310</name>
</gene>
<dbReference type="VEuPathDB" id="TrichDB:TVAG_339310"/>
<evidence type="ECO:0000256" key="4">
    <source>
        <dbReference type="ARBA" id="ARBA00022737"/>
    </source>
</evidence>
<dbReference type="Pfam" id="PF04193">
    <property type="entry name" value="PQ-loop"/>
    <property type="match status" value="2"/>
</dbReference>
<proteinExistence type="inferred from homology"/>
<organism evidence="10 11">
    <name type="scientific">Trichomonas vaginalis (strain ATCC PRA-98 / G3)</name>
    <dbReference type="NCBI Taxonomy" id="412133"/>
    <lineage>
        <taxon>Eukaryota</taxon>
        <taxon>Metamonada</taxon>
        <taxon>Parabasalia</taxon>
        <taxon>Trichomonadida</taxon>
        <taxon>Trichomonadidae</taxon>
        <taxon>Trichomonas</taxon>
    </lineage>
</organism>
<dbReference type="KEGG" id="tva:4756414"/>
<comment type="similarity">
    <text evidence="7 8">Belongs to the MPDU1 (TC 2.A.43.3) family.</text>
</comment>
<dbReference type="PANTHER" id="PTHR12226">
    <property type="entry name" value="MANNOSE-P-DOLICHOL UTILIZATION DEFECT 1 LEC35 -RELATED"/>
    <property type="match status" value="1"/>
</dbReference>
<dbReference type="VEuPathDB" id="TrichDB:TVAGG3_0764100"/>
<name>A2F8Y7_TRIV3</name>
<evidence type="ECO:0000256" key="3">
    <source>
        <dbReference type="ARBA" id="ARBA00022692"/>
    </source>
</evidence>
<keyword evidence="11" id="KW-1185">Reference proteome</keyword>
<dbReference type="SMART" id="SM00679">
    <property type="entry name" value="CTNS"/>
    <property type="match status" value="2"/>
</dbReference>
<dbReference type="STRING" id="5722.A2F8Y7"/>